<dbReference type="EMBL" id="CP060714">
    <property type="protein sequence ID" value="QNN56851.1"/>
    <property type="molecule type" value="Genomic_DNA"/>
</dbReference>
<dbReference type="Proteomes" id="UP000515811">
    <property type="component" value="Chromosome"/>
</dbReference>
<dbReference type="InterPro" id="IPR036388">
    <property type="entry name" value="WH-like_DNA-bd_sf"/>
</dbReference>
<evidence type="ECO:0000313" key="4">
    <source>
        <dbReference type="Proteomes" id="UP000515811"/>
    </source>
</evidence>
<dbReference type="Gene3D" id="1.10.10.10">
    <property type="entry name" value="Winged helix-like DNA-binding domain superfamily/Winged helix DNA-binding domain"/>
    <property type="match status" value="1"/>
</dbReference>
<feature type="domain" description="NIT" evidence="1">
    <location>
        <begin position="30"/>
        <end position="286"/>
    </location>
</feature>
<evidence type="ECO:0000259" key="2">
    <source>
        <dbReference type="PROSITE" id="PS50921"/>
    </source>
</evidence>
<protein>
    <submittedName>
        <fullName evidence="3">Nitrate- and nitrite sensing domain-containing protein</fullName>
    </submittedName>
</protein>
<dbReference type="SUPFAM" id="SSF52172">
    <property type="entry name" value="CheY-like"/>
    <property type="match status" value="1"/>
</dbReference>
<dbReference type="RefSeq" id="WP_187597117.1">
    <property type="nucleotide sequence ID" value="NZ_CP060714.1"/>
</dbReference>
<accession>A0A7G9RMM6</accession>
<organism evidence="3 4">
    <name type="scientific">Diaphorobacter ruginosibacter</name>
    <dbReference type="NCBI Taxonomy" id="1715720"/>
    <lineage>
        <taxon>Bacteria</taxon>
        <taxon>Pseudomonadati</taxon>
        <taxon>Pseudomonadota</taxon>
        <taxon>Betaproteobacteria</taxon>
        <taxon>Burkholderiales</taxon>
        <taxon>Comamonadaceae</taxon>
        <taxon>Diaphorobacter</taxon>
    </lineage>
</organism>
<dbReference type="AlphaFoldDB" id="A0A7G9RMM6"/>
<evidence type="ECO:0000259" key="1">
    <source>
        <dbReference type="PROSITE" id="PS50906"/>
    </source>
</evidence>
<dbReference type="InterPro" id="IPR010910">
    <property type="entry name" value="Nitrate/nitrite_sensing_bac"/>
</dbReference>
<keyword evidence="4" id="KW-1185">Reference proteome</keyword>
<feature type="domain" description="ANTAR" evidence="2">
    <location>
        <begin position="353"/>
        <end position="414"/>
    </location>
</feature>
<dbReference type="PROSITE" id="PS50921">
    <property type="entry name" value="ANTAR"/>
    <property type="match status" value="1"/>
</dbReference>
<dbReference type="GO" id="GO:0003723">
    <property type="term" value="F:RNA binding"/>
    <property type="evidence" value="ECO:0007669"/>
    <property type="project" value="InterPro"/>
</dbReference>
<dbReference type="PROSITE" id="PS50906">
    <property type="entry name" value="NIT"/>
    <property type="match status" value="1"/>
</dbReference>
<dbReference type="InterPro" id="IPR011006">
    <property type="entry name" value="CheY-like_superfamily"/>
</dbReference>
<dbReference type="Pfam" id="PF08376">
    <property type="entry name" value="NIT"/>
    <property type="match status" value="1"/>
</dbReference>
<gene>
    <name evidence="3" type="ORF">H9K76_20505</name>
</gene>
<dbReference type="Pfam" id="PF03861">
    <property type="entry name" value="ANTAR"/>
    <property type="match status" value="1"/>
</dbReference>
<name>A0A7G9RMM6_9BURK</name>
<dbReference type="InterPro" id="IPR005561">
    <property type="entry name" value="ANTAR"/>
</dbReference>
<proteinExistence type="predicted"/>
<evidence type="ECO:0000313" key="3">
    <source>
        <dbReference type="EMBL" id="QNN56851.1"/>
    </source>
</evidence>
<sequence>MKSPLCYLVAARQSEIAELEQLRSACSLVTCVSELIHELQKERGLSNLWLASGGQQGAPALAAQMRAVDDAIGMVRLALDAQELPVQPARHAALLYNAIACLLQGLASLPALRSGIGSLALTLQESTAAFVRLIAACLALVFEAADSACDPDVSRLLVALFHFMQGKELAGQERATGAAAFASGVNDEQRRRHWLHLIDSQEQCFQVFTEFAPAAMHELWLGRCEQGPDMSAIERLRRVACTAQADDGLDAGLGERWFAACSLRLDAMHEVEVLMARELALLCAGRLELAQTALQALQDREHATEETEGLAFFAVDAPDSLPRTTAAYASCAAFGPQLERSIRSLVQEQSQRLLAMQAEIDRARTALVERKTIERAKGMLMHLRQISESDAHKLLRQTAMNQNRRLLDVAQAVLSTVELLPP</sequence>
<reference evidence="3 4" key="1">
    <citation type="submission" date="2020-08" db="EMBL/GenBank/DDBJ databases">
        <title>Genome sequence of Diaphorobacter ruginosibacter DSM 27467T.</title>
        <authorList>
            <person name="Hyun D.-W."/>
            <person name="Bae J.-W."/>
        </authorList>
    </citation>
    <scope>NUCLEOTIDE SEQUENCE [LARGE SCALE GENOMIC DNA]</scope>
    <source>
        <strain evidence="3 4">DSM 27467</strain>
    </source>
</reference>
<dbReference type="InterPro" id="IPR013587">
    <property type="entry name" value="Nitrate/nitrite_sensing"/>
</dbReference>
<dbReference type="KEGG" id="drg:H9K76_20505"/>
<dbReference type="SMART" id="SM01012">
    <property type="entry name" value="ANTAR"/>
    <property type="match status" value="1"/>
</dbReference>